<proteinExistence type="inferred from homology"/>
<dbReference type="InterPro" id="IPR016181">
    <property type="entry name" value="Acyl_CoA_acyltransferase"/>
</dbReference>
<dbReference type="RefSeq" id="WP_253360874.1">
    <property type="nucleotide sequence ID" value="NZ_JAIULA010000014.1"/>
</dbReference>
<organism evidence="5 6">
    <name type="scientific">Ligilactobacillus ubinensis</name>
    <dbReference type="NCBI Taxonomy" id="2876789"/>
    <lineage>
        <taxon>Bacteria</taxon>
        <taxon>Bacillati</taxon>
        <taxon>Bacillota</taxon>
        <taxon>Bacilli</taxon>
        <taxon>Lactobacillales</taxon>
        <taxon>Lactobacillaceae</taxon>
        <taxon>Ligilactobacillus</taxon>
    </lineage>
</organism>
<evidence type="ECO:0000256" key="2">
    <source>
        <dbReference type="ARBA" id="ARBA00023315"/>
    </source>
</evidence>
<keyword evidence="1" id="KW-0808">Transferase</keyword>
<dbReference type="GO" id="GO:0005737">
    <property type="term" value="C:cytoplasm"/>
    <property type="evidence" value="ECO:0007669"/>
    <property type="project" value="TreeGrafter"/>
</dbReference>
<evidence type="ECO:0000256" key="1">
    <source>
        <dbReference type="ARBA" id="ARBA00022679"/>
    </source>
</evidence>
<dbReference type="EMBL" id="JAIULA010000014">
    <property type="protein sequence ID" value="MCP0887206.1"/>
    <property type="molecule type" value="Genomic_DNA"/>
</dbReference>
<dbReference type="AlphaFoldDB" id="A0A9X2JMQ8"/>
<dbReference type="InterPro" id="IPR051531">
    <property type="entry name" value="N-acetyltransferase"/>
</dbReference>
<dbReference type="Proteomes" id="UP001139006">
    <property type="component" value="Unassembled WGS sequence"/>
</dbReference>
<keyword evidence="6" id="KW-1185">Reference proteome</keyword>
<dbReference type="GO" id="GO:0008999">
    <property type="term" value="F:protein-N-terminal-alanine acetyltransferase activity"/>
    <property type="evidence" value="ECO:0007669"/>
    <property type="project" value="TreeGrafter"/>
</dbReference>
<feature type="domain" description="N-acetyltransferase" evidence="4">
    <location>
        <begin position="8"/>
        <end position="155"/>
    </location>
</feature>
<comment type="similarity">
    <text evidence="3">Belongs to the acetyltransferase family. RimJ subfamily.</text>
</comment>
<dbReference type="PROSITE" id="PS51186">
    <property type="entry name" value="GNAT"/>
    <property type="match status" value="1"/>
</dbReference>
<evidence type="ECO:0000313" key="5">
    <source>
        <dbReference type="EMBL" id="MCP0887206.1"/>
    </source>
</evidence>
<keyword evidence="2" id="KW-0012">Acyltransferase</keyword>
<protein>
    <submittedName>
        <fullName evidence="5">GNAT family N-acetyltransferase</fullName>
    </submittedName>
</protein>
<dbReference type="SUPFAM" id="SSF55729">
    <property type="entry name" value="Acyl-CoA N-acyltransferases (Nat)"/>
    <property type="match status" value="1"/>
</dbReference>
<evidence type="ECO:0000256" key="3">
    <source>
        <dbReference type="ARBA" id="ARBA00038502"/>
    </source>
</evidence>
<dbReference type="InterPro" id="IPR000182">
    <property type="entry name" value="GNAT_dom"/>
</dbReference>
<dbReference type="PANTHER" id="PTHR43792:SF8">
    <property type="entry name" value="[RIBOSOMAL PROTEIN US5]-ALANINE N-ACETYLTRANSFERASE"/>
    <property type="match status" value="1"/>
</dbReference>
<sequence length="158" mass="18123">MKIETKRLILRPFELDDLQDVYSYASQFVVANAAGFPPCTTIQASVLFLNDLQKQDAYALFNKRQQRVIGNICLYSTKQQRVFEIGYALNKEVWGNGYMAEALQAICKSSLEGVDKLEAFVKGNNRASIRVLEKCDFKKVSYTKQNIFLYTRQIDNVE</sequence>
<evidence type="ECO:0000259" key="4">
    <source>
        <dbReference type="PROSITE" id="PS51186"/>
    </source>
</evidence>
<dbReference type="Gene3D" id="3.40.630.30">
    <property type="match status" value="1"/>
</dbReference>
<name>A0A9X2JMQ8_9LACO</name>
<accession>A0A9X2JMQ8</accession>
<gene>
    <name evidence="5" type="ORF">LB941_07645</name>
</gene>
<dbReference type="Pfam" id="PF13302">
    <property type="entry name" value="Acetyltransf_3"/>
    <property type="match status" value="1"/>
</dbReference>
<dbReference type="PANTHER" id="PTHR43792">
    <property type="entry name" value="GNAT FAMILY, PUTATIVE (AFU_ORTHOLOGUE AFUA_3G00765)-RELATED-RELATED"/>
    <property type="match status" value="1"/>
</dbReference>
<evidence type="ECO:0000313" key="6">
    <source>
        <dbReference type="Proteomes" id="UP001139006"/>
    </source>
</evidence>
<reference evidence="5 6" key="1">
    <citation type="journal article" date="2023" name="Int. J. Syst. Evol. Microbiol.">
        <title>Ligilactobacillus ubinensis sp. nov., a novel species isolated from the wild ferment of a durian fruit (Durio zibethinus).</title>
        <authorList>
            <person name="Heng Y.C."/>
            <person name="Menon N."/>
            <person name="Chen B."/>
            <person name="Loo B.Z.L."/>
            <person name="Wong G.W.J."/>
            <person name="Lim A.C.H."/>
            <person name="Silvaraju S."/>
            <person name="Kittelmann S."/>
        </authorList>
    </citation>
    <scope>NUCLEOTIDE SEQUENCE [LARGE SCALE GENOMIC DNA]</scope>
    <source>
        <strain evidence="5 6">WILCCON 0076</strain>
    </source>
</reference>
<comment type="caution">
    <text evidence="5">The sequence shown here is derived from an EMBL/GenBank/DDBJ whole genome shotgun (WGS) entry which is preliminary data.</text>
</comment>